<keyword evidence="1" id="KW-0472">Membrane</keyword>
<evidence type="ECO:0008006" key="4">
    <source>
        <dbReference type="Google" id="ProtNLM"/>
    </source>
</evidence>
<dbReference type="EMBL" id="PVTZ01000003">
    <property type="protein sequence ID" value="PRZ16071.1"/>
    <property type="molecule type" value="Genomic_DNA"/>
</dbReference>
<keyword evidence="1" id="KW-0812">Transmembrane</keyword>
<keyword evidence="3" id="KW-1185">Reference proteome</keyword>
<comment type="caution">
    <text evidence="2">The sequence shown here is derived from an EMBL/GenBank/DDBJ whole genome shotgun (WGS) entry which is preliminary data.</text>
</comment>
<protein>
    <recommendedName>
        <fullName evidence="4">Immunity protein 17 of polymorphic toxin system</fullName>
    </recommendedName>
</protein>
<reference evidence="2 3" key="1">
    <citation type="submission" date="2018-03" db="EMBL/GenBank/DDBJ databases">
        <title>Genomic Encyclopedia of Archaeal and Bacterial Type Strains, Phase II (KMG-II): from individual species to whole genera.</title>
        <authorList>
            <person name="Goeker M."/>
        </authorList>
    </citation>
    <scope>NUCLEOTIDE SEQUENCE [LARGE SCALE GENOMIC DNA]</scope>
    <source>
        <strain evidence="2 3">RHA1</strain>
    </source>
</reference>
<feature type="transmembrane region" description="Helical" evidence="1">
    <location>
        <begin position="51"/>
        <end position="69"/>
    </location>
</feature>
<evidence type="ECO:0000256" key="1">
    <source>
        <dbReference type="SAM" id="Phobius"/>
    </source>
</evidence>
<keyword evidence="1" id="KW-1133">Transmembrane helix</keyword>
<organism evidence="2 3">
    <name type="scientific">Laceyella sediminis</name>
    <dbReference type="NCBI Taxonomy" id="573074"/>
    <lineage>
        <taxon>Bacteria</taxon>
        <taxon>Bacillati</taxon>
        <taxon>Bacillota</taxon>
        <taxon>Bacilli</taxon>
        <taxon>Bacillales</taxon>
        <taxon>Thermoactinomycetaceae</taxon>
        <taxon>Laceyella</taxon>
    </lineage>
</organism>
<name>A0ABX5ERC6_9BACL</name>
<evidence type="ECO:0000313" key="3">
    <source>
        <dbReference type="Proteomes" id="UP000238836"/>
    </source>
</evidence>
<accession>A0ABX5ERC6</accession>
<sequence length="70" mass="8114">MMWLVSGVILMIVGLTMAVYNLTVVYTREGVNRVWKRWMFLFLETASFRGIGGWGIWLMFFGIIFAFVLG</sequence>
<evidence type="ECO:0000313" key="2">
    <source>
        <dbReference type="EMBL" id="PRZ16071.1"/>
    </source>
</evidence>
<dbReference type="Proteomes" id="UP000238836">
    <property type="component" value="Unassembled WGS sequence"/>
</dbReference>
<proteinExistence type="predicted"/>
<gene>
    <name evidence="2" type="ORF">CLV36_103303</name>
</gene>